<comment type="subcellular location">
    <subcellularLocation>
        <location evidence="1 19">Cytoplasm</location>
    </subcellularLocation>
</comment>
<dbReference type="EC" id="2.8.1.4" evidence="14 19"/>
<dbReference type="GO" id="GO:0004810">
    <property type="term" value="F:CCA tRNA nucleotidyltransferase activity"/>
    <property type="evidence" value="ECO:0007669"/>
    <property type="project" value="InterPro"/>
</dbReference>
<feature type="domain" description="THUMP" evidence="20">
    <location>
        <begin position="58"/>
        <end position="161"/>
    </location>
</feature>
<evidence type="ECO:0000256" key="1">
    <source>
        <dbReference type="ARBA" id="ARBA00004496"/>
    </source>
</evidence>
<dbReference type="GO" id="GO:0052837">
    <property type="term" value="P:thiazole biosynthetic process"/>
    <property type="evidence" value="ECO:0007669"/>
    <property type="project" value="TreeGrafter"/>
</dbReference>
<evidence type="ECO:0000256" key="9">
    <source>
        <dbReference type="ARBA" id="ARBA00022977"/>
    </source>
</evidence>
<evidence type="ECO:0000256" key="5">
    <source>
        <dbReference type="ARBA" id="ARBA00022679"/>
    </source>
</evidence>
<evidence type="ECO:0000256" key="3">
    <source>
        <dbReference type="ARBA" id="ARBA00022490"/>
    </source>
</evidence>
<proteinExistence type="inferred from homology"/>
<dbReference type="UniPathway" id="UPA00060"/>
<dbReference type="SUPFAM" id="SSF143437">
    <property type="entry name" value="THUMP domain-like"/>
    <property type="match status" value="1"/>
</dbReference>
<dbReference type="InterPro" id="IPR020536">
    <property type="entry name" value="ThiI_AANH"/>
</dbReference>
<dbReference type="PANTHER" id="PTHR43209:SF1">
    <property type="entry name" value="TRNA SULFURTRANSFERASE"/>
    <property type="match status" value="1"/>
</dbReference>
<evidence type="ECO:0000259" key="20">
    <source>
        <dbReference type="PROSITE" id="PS51165"/>
    </source>
</evidence>
<dbReference type="InterPro" id="IPR014729">
    <property type="entry name" value="Rossmann-like_a/b/a_fold"/>
</dbReference>
<dbReference type="AlphaFoldDB" id="A0A0S6UED7"/>
<keyword evidence="7 19" id="KW-0067">ATP-binding</keyword>
<evidence type="ECO:0000256" key="2">
    <source>
        <dbReference type="ARBA" id="ARBA00004948"/>
    </source>
</evidence>
<feature type="binding site" evidence="19">
    <location>
        <position position="261"/>
    </location>
    <ligand>
        <name>ATP</name>
        <dbReference type="ChEBI" id="CHEBI:30616"/>
    </ligand>
</feature>
<keyword evidence="4 19" id="KW-0820">tRNA-binding</keyword>
<dbReference type="Pfam" id="PF02926">
    <property type="entry name" value="THUMP"/>
    <property type="match status" value="1"/>
</dbReference>
<dbReference type="Pfam" id="PF22025">
    <property type="entry name" value="ThiI_fer"/>
    <property type="match status" value="1"/>
</dbReference>
<dbReference type="GO" id="GO:0000049">
    <property type="term" value="F:tRNA binding"/>
    <property type="evidence" value="ECO:0007669"/>
    <property type="project" value="UniProtKB-UniRule"/>
</dbReference>
<dbReference type="GO" id="GO:0002937">
    <property type="term" value="P:tRNA 4-thiouridine biosynthesis"/>
    <property type="evidence" value="ECO:0007669"/>
    <property type="project" value="TreeGrafter"/>
</dbReference>
<evidence type="ECO:0000256" key="19">
    <source>
        <dbReference type="HAMAP-Rule" id="MF_00021"/>
    </source>
</evidence>
<dbReference type="Gene3D" id="3.30.2130.30">
    <property type="match status" value="1"/>
</dbReference>
<dbReference type="InterPro" id="IPR004114">
    <property type="entry name" value="THUMP_dom"/>
</dbReference>
<reference evidence="21" key="1">
    <citation type="journal article" date="2014" name="Gene">
        <title>Genome-guided analysis of transformation efficiency and carbon dioxide assimilation by Moorella thermoacetica Y72.</title>
        <authorList>
            <person name="Tsukahara K."/>
            <person name="Kita A."/>
            <person name="Nakashimada Y."/>
            <person name="Hoshino T."/>
            <person name="Murakami K."/>
        </authorList>
    </citation>
    <scope>NUCLEOTIDE SEQUENCE [LARGE SCALE GENOMIC DNA]</scope>
    <source>
        <strain evidence="21">Y72</strain>
    </source>
</reference>
<dbReference type="GO" id="GO:0009229">
    <property type="term" value="P:thiamine diphosphate biosynthetic process"/>
    <property type="evidence" value="ECO:0007669"/>
    <property type="project" value="UniProtKB-UniRule"/>
</dbReference>
<keyword evidence="5 19" id="KW-0808">Transferase</keyword>
<evidence type="ECO:0000256" key="11">
    <source>
        <dbReference type="ARBA" id="ARBA00052330"/>
    </source>
</evidence>
<comment type="catalytic activity">
    <reaction evidence="10 19">
        <text>[ThiI sulfur-carrier protein]-S-sulfanyl-L-cysteine + a uridine in tRNA + 2 reduced [2Fe-2S]-[ferredoxin] + ATP + H(+) = [ThiI sulfur-carrier protein]-L-cysteine + a 4-thiouridine in tRNA + 2 oxidized [2Fe-2S]-[ferredoxin] + AMP + diphosphate</text>
        <dbReference type="Rhea" id="RHEA:24176"/>
        <dbReference type="Rhea" id="RHEA-COMP:10000"/>
        <dbReference type="Rhea" id="RHEA-COMP:10001"/>
        <dbReference type="Rhea" id="RHEA-COMP:13337"/>
        <dbReference type="Rhea" id="RHEA-COMP:13338"/>
        <dbReference type="Rhea" id="RHEA-COMP:13339"/>
        <dbReference type="Rhea" id="RHEA-COMP:13340"/>
        <dbReference type="ChEBI" id="CHEBI:15378"/>
        <dbReference type="ChEBI" id="CHEBI:29950"/>
        <dbReference type="ChEBI" id="CHEBI:30616"/>
        <dbReference type="ChEBI" id="CHEBI:33019"/>
        <dbReference type="ChEBI" id="CHEBI:33737"/>
        <dbReference type="ChEBI" id="CHEBI:33738"/>
        <dbReference type="ChEBI" id="CHEBI:61963"/>
        <dbReference type="ChEBI" id="CHEBI:65315"/>
        <dbReference type="ChEBI" id="CHEBI:136798"/>
        <dbReference type="ChEBI" id="CHEBI:456215"/>
        <dbReference type="EC" id="2.8.1.4"/>
    </reaction>
</comment>
<protein>
    <recommendedName>
        <fullName evidence="15 19">Probable tRNA sulfurtransferase</fullName>
        <ecNumber evidence="14 19">2.8.1.4</ecNumber>
    </recommendedName>
    <alternativeName>
        <fullName evidence="16 19">Sulfur carrier protein ThiS sulfurtransferase</fullName>
    </alternativeName>
    <alternativeName>
        <fullName evidence="17 19">Thiamine biosynthesis protein ThiI</fullName>
    </alternativeName>
    <alternativeName>
        <fullName evidence="18 19">tRNA 4-thiouridine synthase</fullName>
    </alternativeName>
</protein>
<dbReference type="EMBL" id="DF238840">
    <property type="protein sequence ID" value="GAF25966.1"/>
    <property type="molecule type" value="Genomic_DNA"/>
</dbReference>
<keyword evidence="9 19" id="KW-0784">Thiamine biosynthesis</keyword>
<dbReference type="GO" id="GO:0009228">
    <property type="term" value="P:thiamine biosynthetic process"/>
    <property type="evidence" value="ECO:0007669"/>
    <property type="project" value="UniProtKB-KW"/>
</dbReference>
<dbReference type="InterPro" id="IPR049961">
    <property type="entry name" value="ThiI_N"/>
</dbReference>
<dbReference type="RefSeq" id="WP_025773729.1">
    <property type="nucleotide sequence ID" value="NZ_DF238840.1"/>
</dbReference>
<evidence type="ECO:0000256" key="13">
    <source>
        <dbReference type="ARBA" id="ARBA00061472"/>
    </source>
</evidence>
<evidence type="ECO:0000256" key="8">
    <source>
        <dbReference type="ARBA" id="ARBA00022884"/>
    </source>
</evidence>
<dbReference type="SUPFAM" id="SSF52402">
    <property type="entry name" value="Adenine nucleotide alpha hydrolases-like"/>
    <property type="match status" value="1"/>
</dbReference>
<dbReference type="GO" id="GO:0140741">
    <property type="term" value="F:tRNA-uracil-4 sulfurtransferase activity"/>
    <property type="evidence" value="ECO:0007669"/>
    <property type="project" value="UniProtKB-EC"/>
</dbReference>
<evidence type="ECO:0000313" key="21">
    <source>
        <dbReference type="EMBL" id="GAF25966.1"/>
    </source>
</evidence>
<dbReference type="NCBIfam" id="TIGR00342">
    <property type="entry name" value="tRNA uracil 4-sulfurtransferase ThiI"/>
    <property type="match status" value="1"/>
</dbReference>
<evidence type="ECO:0000256" key="7">
    <source>
        <dbReference type="ARBA" id="ARBA00022840"/>
    </source>
</evidence>
<dbReference type="SMART" id="SM00981">
    <property type="entry name" value="THUMP"/>
    <property type="match status" value="1"/>
</dbReference>
<dbReference type="GO" id="GO:0005829">
    <property type="term" value="C:cytosol"/>
    <property type="evidence" value="ECO:0007669"/>
    <property type="project" value="TreeGrafter"/>
</dbReference>
<dbReference type="InterPro" id="IPR054173">
    <property type="entry name" value="ThiI_fer"/>
</dbReference>
<feature type="binding site" evidence="19">
    <location>
        <begin position="204"/>
        <end position="205"/>
    </location>
    <ligand>
        <name>ATP</name>
        <dbReference type="ChEBI" id="CHEBI:30616"/>
    </ligand>
</feature>
<feature type="binding site" evidence="19">
    <location>
        <position position="283"/>
    </location>
    <ligand>
        <name>ATP</name>
        <dbReference type="ChEBI" id="CHEBI:30616"/>
    </ligand>
</feature>
<accession>A0A0S6UED7</accession>
<dbReference type="GO" id="GO:0005524">
    <property type="term" value="F:ATP binding"/>
    <property type="evidence" value="ECO:0007669"/>
    <property type="project" value="UniProtKB-UniRule"/>
</dbReference>
<dbReference type="InterPro" id="IPR050102">
    <property type="entry name" value="tRNA_sulfurtransferase_ThiI"/>
</dbReference>
<keyword evidence="8 19" id="KW-0694">RNA-binding</keyword>
<organism evidence="21">
    <name type="scientific">Moorella thermoacetica Y72</name>
    <dbReference type="NCBI Taxonomy" id="1325331"/>
    <lineage>
        <taxon>Bacteria</taxon>
        <taxon>Bacillati</taxon>
        <taxon>Bacillota</taxon>
        <taxon>Clostridia</taxon>
        <taxon>Neomoorellales</taxon>
        <taxon>Neomoorellaceae</taxon>
        <taxon>Neomoorella</taxon>
    </lineage>
</organism>
<dbReference type="Gene3D" id="3.40.50.620">
    <property type="entry name" value="HUPs"/>
    <property type="match status" value="1"/>
</dbReference>
<dbReference type="InterPro" id="IPR049962">
    <property type="entry name" value="THUMP_ThiI"/>
</dbReference>
<evidence type="ECO:0000256" key="15">
    <source>
        <dbReference type="ARBA" id="ARBA00071867"/>
    </source>
</evidence>
<evidence type="ECO:0000256" key="6">
    <source>
        <dbReference type="ARBA" id="ARBA00022741"/>
    </source>
</evidence>
<comment type="similarity">
    <text evidence="13 19">Belongs to the ThiI family.</text>
</comment>
<gene>
    <name evidence="19" type="primary">thiI</name>
    <name evidence="21" type="ORF">MTY_1303</name>
</gene>
<evidence type="ECO:0000256" key="4">
    <source>
        <dbReference type="ARBA" id="ARBA00022555"/>
    </source>
</evidence>
<feature type="binding site" evidence="19">
    <location>
        <begin position="179"/>
        <end position="180"/>
    </location>
    <ligand>
        <name>ATP</name>
        <dbReference type="ChEBI" id="CHEBI:30616"/>
    </ligand>
</feature>
<dbReference type="PROSITE" id="PS51165">
    <property type="entry name" value="THUMP"/>
    <property type="match status" value="1"/>
</dbReference>
<dbReference type="HAMAP" id="MF_00021">
    <property type="entry name" value="ThiI"/>
    <property type="match status" value="1"/>
</dbReference>
<dbReference type="CDD" id="cd11716">
    <property type="entry name" value="THUMP_ThiI"/>
    <property type="match status" value="1"/>
</dbReference>
<evidence type="ECO:0000256" key="10">
    <source>
        <dbReference type="ARBA" id="ARBA00050570"/>
    </source>
</evidence>
<comment type="pathway">
    <text evidence="2 19">Cofactor biosynthesis; thiamine diphosphate biosynthesis.</text>
</comment>
<name>A0A0S6UED7_NEOTH</name>
<comment type="function">
    <text evidence="12 19">Catalyzes the ATP-dependent transfer of a sulfur to tRNA to produce 4-thiouridine in position 8 of tRNAs, which functions as a near-UV photosensor. Also catalyzes the transfer of sulfur to the sulfur carrier protein ThiS, forming ThiS-thiocarboxylate. This is a step in the synthesis of thiazole, in the thiamine biosynthesis pathway. The sulfur is donated as persulfide by IscS.</text>
</comment>
<dbReference type="Proteomes" id="UP000063718">
    <property type="component" value="Unassembled WGS sequence"/>
</dbReference>
<dbReference type="CDD" id="cd01712">
    <property type="entry name" value="PPase_ThiI"/>
    <property type="match status" value="1"/>
</dbReference>
<dbReference type="InterPro" id="IPR003720">
    <property type="entry name" value="tRNA_STrfase"/>
</dbReference>
<dbReference type="Pfam" id="PF02568">
    <property type="entry name" value="ThiI"/>
    <property type="match status" value="1"/>
</dbReference>
<dbReference type="FunFam" id="3.40.50.620:FF:000053">
    <property type="entry name" value="Probable tRNA sulfurtransferase"/>
    <property type="match status" value="1"/>
</dbReference>
<evidence type="ECO:0000256" key="12">
    <source>
        <dbReference type="ARBA" id="ARBA00058382"/>
    </source>
</evidence>
<evidence type="ECO:0000256" key="17">
    <source>
        <dbReference type="ARBA" id="ARBA00077849"/>
    </source>
</evidence>
<comment type="catalytic activity">
    <reaction evidence="11 19">
        <text>[ThiS sulfur-carrier protein]-C-terminal Gly-Gly-AMP + S-sulfanyl-L-cysteinyl-[cysteine desulfurase] + AH2 = [ThiS sulfur-carrier protein]-C-terminal-Gly-aminoethanethioate + L-cysteinyl-[cysteine desulfurase] + A + AMP + 2 H(+)</text>
        <dbReference type="Rhea" id="RHEA:43340"/>
        <dbReference type="Rhea" id="RHEA-COMP:12157"/>
        <dbReference type="Rhea" id="RHEA-COMP:12158"/>
        <dbReference type="Rhea" id="RHEA-COMP:12910"/>
        <dbReference type="Rhea" id="RHEA-COMP:19908"/>
        <dbReference type="ChEBI" id="CHEBI:13193"/>
        <dbReference type="ChEBI" id="CHEBI:15378"/>
        <dbReference type="ChEBI" id="CHEBI:17499"/>
        <dbReference type="ChEBI" id="CHEBI:29950"/>
        <dbReference type="ChEBI" id="CHEBI:61963"/>
        <dbReference type="ChEBI" id="CHEBI:90618"/>
        <dbReference type="ChEBI" id="CHEBI:232372"/>
        <dbReference type="ChEBI" id="CHEBI:456215"/>
    </reaction>
</comment>
<evidence type="ECO:0000256" key="16">
    <source>
        <dbReference type="ARBA" id="ARBA00075337"/>
    </source>
</evidence>
<dbReference type="PANTHER" id="PTHR43209">
    <property type="entry name" value="TRNA SULFURTRANSFERASE"/>
    <property type="match status" value="1"/>
</dbReference>
<feature type="binding site" evidence="19">
    <location>
        <position position="292"/>
    </location>
    <ligand>
        <name>ATP</name>
        <dbReference type="ChEBI" id="CHEBI:30616"/>
    </ligand>
</feature>
<keyword evidence="3 19" id="KW-0963">Cytoplasm</keyword>
<keyword evidence="6 19" id="KW-0547">Nucleotide-binding</keyword>
<evidence type="ECO:0000256" key="18">
    <source>
        <dbReference type="ARBA" id="ARBA00080570"/>
    </source>
</evidence>
<evidence type="ECO:0000256" key="14">
    <source>
        <dbReference type="ARBA" id="ARBA00066827"/>
    </source>
</evidence>
<sequence length="390" mass="43207">MYTSLLVRYGEISLKGNNRPYFEDKLLANMRRALAGLPPRRMRKTFGRVFVELHDDLEAVARRLQRVFGIVSMSPVAAAPLELEAIKKAALAVLKDSPGSTFKVQAQRPNKRFPLTSPEVNQELGAYLLTHSQGQRVDVHHPDRVIHVEIRDEGAYIYSRIIPGPGGLPVGVTGRGLLLISGGIDSPVAGYMGMKRGLELTALHFHSFPFTSERSKEKVIDLCRVLAGYSGPLRLVVAPFTNIQKAIRQNCPQEFYVTIMRRMMFRIARAVAAKEEAPAILTGESLGQVASQTLQSMAVINKVVDLPVLRPLVAWDKSEIIEVARRIGTYDISIRPYEDCCTLFVPKHPATKPPLARVEAAEKNLAVVELVAECLENLEILTVEPEADVV</sequence>